<keyword evidence="5" id="KW-0963">Cytoplasm</keyword>
<dbReference type="SUPFAM" id="SSF52374">
    <property type="entry name" value="Nucleotidylyl transferase"/>
    <property type="match status" value="1"/>
</dbReference>
<proteinExistence type="inferred from homology"/>
<evidence type="ECO:0000256" key="6">
    <source>
        <dbReference type="ARBA" id="ARBA00022598"/>
    </source>
</evidence>
<evidence type="ECO:0000313" key="15">
    <source>
        <dbReference type="Proteomes" id="UP000238479"/>
    </source>
</evidence>
<comment type="caution">
    <text evidence="14">The sequence shown here is derived from an EMBL/GenBank/DDBJ whole genome shotgun (WGS) entry which is preliminary data.</text>
</comment>
<dbReference type="Gene3D" id="3.40.50.620">
    <property type="entry name" value="HUPs"/>
    <property type="match status" value="2"/>
</dbReference>
<evidence type="ECO:0000256" key="12">
    <source>
        <dbReference type="ARBA" id="ARBA00048248"/>
    </source>
</evidence>
<comment type="function">
    <text evidence="1">Catalyzes the attachment of tyrosine to tRNA(Tyr) in a two-step reaction: tyrosine is first activated by ATP to form Tyr-AMP and then transferred to the acceptor end of tRNA(Tyr).</text>
</comment>
<dbReference type="InterPro" id="IPR002305">
    <property type="entry name" value="aa-tRNA-synth_Ic"/>
</dbReference>
<dbReference type="FunFam" id="3.40.50.620:FF:000103">
    <property type="entry name" value="tyrosine--tRNA ligase 1, cytoplasmic"/>
    <property type="match status" value="1"/>
</dbReference>
<dbReference type="NCBIfam" id="NF006330">
    <property type="entry name" value="PRK08560.1"/>
    <property type="match status" value="1"/>
</dbReference>
<keyword evidence="9 13" id="KW-0648">Protein biosynthesis</keyword>
<accession>A0A2P6PMD5</accession>
<evidence type="ECO:0000256" key="2">
    <source>
        <dbReference type="ARBA" id="ARBA00004514"/>
    </source>
</evidence>
<gene>
    <name evidence="14" type="ORF">RchiOBHm_Chr6g0257261</name>
</gene>
<sequence>MATKLAPEQVIPSDEIKPMSISDAPEDQKMTVSERCKLILTVGEQCIKVEELQNLLERKPEPIAYDGFEPSGRMHIAQGVMKAINVNKLTKAGCRVKILIADWFAKMNNKMGGDMQKIETVGHYFIEVWKSIGMDLEKVEFVWSSKEINSRAHEYLPLVMDIAGRNSIERMKRCTQIMGREAGDNMPLAQAMYPCMQCADVFFLKADICQMGTDQLKVNMLAREYCNQIGKKDKPVILSHRMLPGLKEGQDKMSKSDESSAIFMEDDEAQVNLKIKKAHCVPGEVKGNPCLEYVQHLIFPWFNEFVVERSEKNGGDITFTKFEDLSKAYASSQLHPGDLKPALAKSLNKMLEPVRSHFKNDPTAKQLLRSVKSFRVTR</sequence>
<dbReference type="GO" id="GO:0004831">
    <property type="term" value="F:tyrosine-tRNA ligase activity"/>
    <property type="evidence" value="ECO:0007669"/>
    <property type="project" value="UniProtKB-EC"/>
</dbReference>
<dbReference type="GO" id="GO:0006437">
    <property type="term" value="P:tyrosyl-tRNA aminoacylation"/>
    <property type="evidence" value="ECO:0007669"/>
    <property type="project" value="TreeGrafter"/>
</dbReference>
<dbReference type="InterPro" id="IPR050489">
    <property type="entry name" value="Tyr-tRNA_synthase"/>
</dbReference>
<reference evidence="14 15" key="1">
    <citation type="journal article" date="2018" name="Nat. Genet.">
        <title>The Rosa genome provides new insights in the design of modern roses.</title>
        <authorList>
            <person name="Bendahmane M."/>
        </authorList>
    </citation>
    <scope>NUCLEOTIDE SEQUENCE [LARGE SCALE GENOMIC DNA]</scope>
    <source>
        <strain evidence="15">cv. Old Blush</strain>
    </source>
</reference>
<dbReference type="FunFam" id="3.40.50.620:FF:000085">
    <property type="entry name" value="Tyrosine--tRNA ligase 1 cytoplasmic"/>
    <property type="match status" value="1"/>
</dbReference>
<name>A0A2P6PMD5_ROSCH</name>
<dbReference type="GO" id="GO:0005524">
    <property type="term" value="F:ATP binding"/>
    <property type="evidence" value="ECO:0007669"/>
    <property type="project" value="UniProtKB-KW"/>
</dbReference>
<evidence type="ECO:0000256" key="11">
    <source>
        <dbReference type="ARBA" id="ARBA00033323"/>
    </source>
</evidence>
<protein>
    <recommendedName>
        <fullName evidence="4">tyrosine--tRNA ligase</fullName>
        <ecNumber evidence="4">6.1.1.1</ecNumber>
    </recommendedName>
    <alternativeName>
        <fullName evidence="11">Tyrosyl-tRNA synthetase</fullName>
    </alternativeName>
</protein>
<dbReference type="InterPro" id="IPR014729">
    <property type="entry name" value="Rossmann-like_a/b/a_fold"/>
</dbReference>
<keyword evidence="10 13" id="KW-0030">Aminoacyl-tRNA synthetase</keyword>
<evidence type="ECO:0000256" key="13">
    <source>
        <dbReference type="RuleBase" id="RU363036"/>
    </source>
</evidence>
<dbReference type="AlphaFoldDB" id="A0A2P6PMD5"/>
<evidence type="ECO:0000256" key="7">
    <source>
        <dbReference type="ARBA" id="ARBA00022741"/>
    </source>
</evidence>
<dbReference type="Pfam" id="PF00579">
    <property type="entry name" value="tRNA-synt_1b"/>
    <property type="match status" value="1"/>
</dbReference>
<dbReference type="PANTHER" id="PTHR46264:SF4">
    <property type="entry name" value="TYROSINE--TRNA LIGASE, CYTOPLASMIC"/>
    <property type="match status" value="1"/>
</dbReference>
<dbReference type="Gramene" id="PRQ23075">
    <property type="protein sequence ID" value="PRQ23075"/>
    <property type="gene ID" value="RchiOBHm_Chr6g0257261"/>
</dbReference>
<comment type="similarity">
    <text evidence="3 13">Belongs to the class-I aminoacyl-tRNA synthetase family.</text>
</comment>
<evidence type="ECO:0000256" key="8">
    <source>
        <dbReference type="ARBA" id="ARBA00022840"/>
    </source>
</evidence>
<dbReference type="STRING" id="74649.A0A2P6PMD5"/>
<evidence type="ECO:0000256" key="1">
    <source>
        <dbReference type="ARBA" id="ARBA00002025"/>
    </source>
</evidence>
<dbReference type="PANTHER" id="PTHR46264">
    <property type="entry name" value="TYROSINE-TRNA LIGASE"/>
    <property type="match status" value="1"/>
</dbReference>
<keyword evidence="7 13" id="KW-0547">Nucleotide-binding</keyword>
<keyword evidence="6 13" id="KW-0436">Ligase</keyword>
<evidence type="ECO:0000313" key="14">
    <source>
        <dbReference type="EMBL" id="PRQ23075.1"/>
    </source>
</evidence>
<organism evidence="14 15">
    <name type="scientific">Rosa chinensis</name>
    <name type="common">China rose</name>
    <dbReference type="NCBI Taxonomy" id="74649"/>
    <lineage>
        <taxon>Eukaryota</taxon>
        <taxon>Viridiplantae</taxon>
        <taxon>Streptophyta</taxon>
        <taxon>Embryophyta</taxon>
        <taxon>Tracheophyta</taxon>
        <taxon>Spermatophyta</taxon>
        <taxon>Magnoliopsida</taxon>
        <taxon>eudicotyledons</taxon>
        <taxon>Gunneridae</taxon>
        <taxon>Pentapetalae</taxon>
        <taxon>rosids</taxon>
        <taxon>fabids</taxon>
        <taxon>Rosales</taxon>
        <taxon>Rosaceae</taxon>
        <taxon>Rosoideae</taxon>
        <taxon>Rosoideae incertae sedis</taxon>
        <taxon>Rosa</taxon>
    </lineage>
</organism>
<evidence type="ECO:0000256" key="5">
    <source>
        <dbReference type="ARBA" id="ARBA00022490"/>
    </source>
</evidence>
<dbReference type="OrthoDB" id="197206at2759"/>
<dbReference type="PIRSF" id="PIRSF006588">
    <property type="entry name" value="TyrRS_arch_euk"/>
    <property type="match status" value="1"/>
</dbReference>
<keyword evidence="8 13" id="KW-0067">ATP-binding</keyword>
<evidence type="ECO:0000256" key="3">
    <source>
        <dbReference type="ARBA" id="ARBA00005594"/>
    </source>
</evidence>
<evidence type="ECO:0000256" key="10">
    <source>
        <dbReference type="ARBA" id="ARBA00023146"/>
    </source>
</evidence>
<comment type="catalytic activity">
    <reaction evidence="12">
        <text>tRNA(Tyr) + L-tyrosine + ATP = L-tyrosyl-tRNA(Tyr) + AMP + diphosphate + H(+)</text>
        <dbReference type="Rhea" id="RHEA:10220"/>
        <dbReference type="Rhea" id="RHEA-COMP:9706"/>
        <dbReference type="Rhea" id="RHEA-COMP:9707"/>
        <dbReference type="ChEBI" id="CHEBI:15378"/>
        <dbReference type="ChEBI" id="CHEBI:30616"/>
        <dbReference type="ChEBI" id="CHEBI:33019"/>
        <dbReference type="ChEBI" id="CHEBI:58315"/>
        <dbReference type="ChEBI" id="CHEBI:78442"/>
        <dbReference type="ChEBI" id="CHEBI:78536"/>
        <dbReference type="ChEBI" id="CHEBI:456215"/>
        <dbReference type="EC" id="6.1.1.1"/>
    </reaction>
</comment>
<evidence type="ECO:0000256" key="4">
    <source>
        <dbReference type="ARBA" id="ARBA00013160"/>
    </source>
</evidence>
<keyword evidence="15" id="KW-1185">Reference proteome</keyword>
<comment type="subcellular location">
    <subcellularLocation>
        <location evidence="2">Cytoplasm</location>
        <location evidence="2">Cytosol</location>
    </subcellularLocation>
</comment>
<dbReference type="EC" id="6.1.1.1" evidence="4"/>
<dbReference type="GO" id="GO:0005829">
    <property type="term" value="C:cytosol"/>
    <property type="evidence" value="ECO:0007669"/>
    <property type="project" value="UniProtKB-SubCell"/>
</dbReference>
<dbReference type="InterPro" id="IPR023617">
    <property type="entry name" value="Tyr-tRNA-ligase_arc/euk-type"/>
</dbReference>
<dbReference type="Proteomes" id="UP000238479">
    <property type="component" value="Chromosome 6"/>
</dbReference>
<evidence type="ECO:0000256" key="9">
    <source>
        <dbReference type="ARBA" id="ARBA00022917"/>
    </source>
</evidence>
<dbReference type="EMBL" id="PDCK01000044">
    <property type="protein sequence ID" value="PRQ23075.1"/>
    <property type="molecule type" value="Genomic_DNA"/>
</dbReference>